<evidence type="ECO:0000259" key="3">
    <source>
        <dbReference type="Pfam" id="PF13690"/>
    </source>
</evidence>
<keyword evidence="1" id="KW-0145">Chemotaxis</keyword>
<evidence type="ECO:0000256" key="2">
    <source>
        <dbReference type="SAM" id="MobiDB-lite"/>
    </source>
</evidence>
<keyword evidence="5" id="KW-1185">Reference proteome</keyword>
<dbReference type="OrthoDB" id="5402373at2"/>
<protein>
    <submittedName>
        <fullName evidence="4">Chemotaxis phosphatase CheX</fullName>
    </submittedName>
</protein>
<dbReference type="AlphaFoldDB" id="A0A1I2KBX1"/>
<evidence type="ECO:0000313" key="5">
    <source>
        <dbReference type="Proteomes" id="UP000198589"/>
    </source>
</evidence>
<dbReference type="Gene3D" id="3.40.1550.10">
    <property type="entry name" value="CheC-like"/>
    <property type="match status" value="1"/>
</dbReference>
<feature type="compositionally biased region" description="Polar residues" evidence="2">
    <location>
        <begin position="169"/>
        <end position="181"/>
    </location>
</feature>
<dbReference type="EMBL" id="FOND01000020">
    <property type="protein sequence ID" value="SFF63838.1"/>
    <property type="molecule type" value="Genomic_DNA"/>
</dbReference>
<dbReference type="Proteomes" id="UP000198589">
    <property type="component" value="Unassembled WGS sequence"/>
</dbReference>
<dbReference type="Pfam" id="PF13690">
    <property type="entry name" value="CheX"/>
    <property type="match status" value="1"/>
</dbReference>
<name>A0A1I2KBX1_9ACTN</name>
<accession>A0A1I2KBX1</accession>
<sequence length="181" mass="18843">MTGSVTDTGDRRRTSDAPLLITELIDEETVQSIAQEAWSALIGDDEFLVPLPGGLPDDAVSSWVEIVGAWSGSVVLTCGRSTAEQLARCLLAEHAPPVLDAEDVQDALGELANVVGGNVKAVLPGHSVLGLPEVGSAPEPGPDALRVDLLWRGQSLTITAQGSAGAPTARTNNQYENEVPL</sequence>
<organism evidence="4 5">
    <name type="scientific">Blastococcus tunisiensis</name>
    <dbReference type="NCBI Taxonomy" id="1798228"/>
    <lineage>
        <taxon>Bacteria</taxon>
        <taxon>Bacillati</taxon>
        <taxon>Actinomycetota</taxon>
        <taxon>Actinomycetes</taxon>
        <taxon>Geodermatophilales</taxon>
        <taxon>Geodermatophilaceae</taxon>
        <taxon>Blastococcus</taxon>
    </lineage>
</organism>
<dbReference type="SUPFAM" id="SSF103039">
    <property type="entry name" value="CheC-like"/>
    <property type="match status" value="1"/>
</dbReference>
<dbReference type="InterPro" id="IPR028051">
    <property type="entry name" value="CheX-like_dom"/>
</dbReference>
<dbReference type="InterPro" id="IPR028976">
    <property type="entry name" value="CheC-like_sf"/>
</dbReference>
<dbReference type="RefSeq" id="WP_092202610.1">
    <property type="nucleotide sequence ID" value="NZ_FOND01000020.1"/>
</dbReference>
<proteinExistence type="predicted"/>
<dbReference type="GO" id="GO:0006935">
    <property type="term" value="P:chemotaxis"/>
    <property type="evidence" value="ECO:0007669"/>
    <property type="project" value="UniProtKB-KW"/>
</dbReference>
<feature type="region of interest" description="Disordered" evidence="2">
    <location>
        <begin position="161"/>
        <end position="181"/>
    </location>
</feature>
<evidence type="ECO:0000313" key="4">
    <source>
        <dbReference type="EMBL" id="SFF63838.1"/>
    </source>
</evidence>
<reference evidence="5" key="1">
    <citation type="submission" date="2016-10" db="EMBL/GenBank/DDBJ databases">
        <authorList>
            <person name="Varghese N."/>
            <person name="Submissions S."/>
        </authorList>
    </citation>
    <scope>NUCLEOTIDE SEQUENCE [LARGE SCALE GENOMIC DNA]</scope>
    <source>
        <strain evidence="5">DSM 46838</strain>
    </source>
</reference>
<gene>
    <name evidence="4" type="ORF">SAMN05216574_12054</name>
</gene>
<evidence type="ECO:0000256" key="1">
    <source>
        <dbReference type="ARBA" id="ARBA00022500"/>
    </source>
</evidence>
<dbReference type="STRING" id="1798228.SAMN05216574_12054"/>
<feature type="domain" description="Chemotaxis phosphatase CheX-like" evidence="3">
    <location>
        <begin position="60"/>
        <end position="134"/>
    </location>
</feature>